<feature type="transmembrane region" description="Helical" evidence="1">
    <location>
        <begin position="143"/>
        <end position="170"/>
    </location>
</feature>
<organism evidence="2 3">
    <name type="scientific">Desulfocicer vacuolatum DSM 3385</name>
    <dbReference type="NCBI Taxonomy" id="1121400"/>
    <lineage>
        <taxon>Bacteria</taxon>
        <taxon>Pseudomonadati</taxon>
        <taxon>Thermodesulfobacteriota</taxon>
        <taxon>Desulfobacteria</taxon>
        <taxon>Desulfobacterales</taxon>
        <taxon>Desulfobacteraceae</taxon>
        <taxon>Desulfocicer</taxon>
    </lineage>
</organism>
<feature type="transmembrane region" description="Helical" evidence="1">
    <location>
        <begin position="24"/>
        <end position="42"/>
    </location>
</feature>
<feature type="transmembrane region" description="Helical" evidence="1">
    <location>
        <begin position="110"/>
        <end position="137"/>
    </location>
</feature>
<sequence length="174" mass="20122">MKFLYTDFSFTIIDYIFTIKKREIVYEWVVPLALSILVYFKINDIPGISINCDFIKSIISILINMFAILVGFTMAAIAIFTTADISKIEILGKESERKIHGKPISNYRFVFLNLIYSAISSLFMLLLTLFFTVALYFDKYSLLIIAVLCFGTLHVLLLSIRNITTLYFIFFNQK</sequence>
<dbReference type="AlphaFoldDB" id="A0A1W2DQK3"/>
<protein>
    <submittedName>
        <fullName evidence="2">Uncharacterized protein</fullName>
    </submittedName>
</protein>
<evidence type="ECO:0000256" key="1">
    <source>
        <dbReference type="SAM" id="Phobius"/>
    </source>
</evidence>
<keyword evidence="1" id="KW-0472">Membrane</keyword>
<dbReference type="STRING" id="1121400.SAMN02746065_11987"/>
<feature type="transmembrane region" description="Helical" evidence="1">
    <location>
        <begin position="54"/>
        <end position="80"/>
    </location>
</feature>
<dbReference type="Proteomes" id="UP000192418">
    <property type="component" value="Unassembled WGS sequence"/>
</dbReference>
<keyword evidence="1" id="KW-1133">Transmembrane helix</keyword>
<gene>
    <name evidence="2" type="ORF">SAMN02746065_11987</name>
</gene>
<evidence type="ECO:0000313" key="2">
    <source>
        <dbReference type="EMBL" id="SMC99673.1"/>
    </source>
</evidence>
<accession>A0A1W2DQK3</accession>
<dbReference type="EMBL" id="FWXY01000019">
    <property type="protein sequence ID" value="SMC99673.1"/>
    <property type="molecule type" value="Genomic_DNA"/>
</dbReference>
<reference evidence="2 3" key="1">
    <citation type="submission" date="2017-04" db="EMBL/GenBank/DDBJ databases">
        <authorList>
            <person name="Afonso C.L."/>
            <person name="Miller P.J."/>
            <person name="Scott M.A."/>
            <person name="Spackman E."/>
            <person name="Goraichik I."/>
            <person name="Dimitrov K.M."/>
            <person name="Suarez D.L."/>
            <person name="Swayne D.E."/>
        </authorList>
    </citation>
    <scope>NUCLEOTIDE SEQUENCE [LARGE SCALE GENOMIC DNA]</scope>
    <source>
        <strain evidence="2 3">DSM 3385</strain>
    </source>
</reference>
<dbReference type="RefSeq" id="WP_084070762.1">
    <property type="nucleotide sequence ID" value="NZ_FWXY01000019.1"/>
</dbReference>
<keyword evidence="3" id="KW-1185">Reference proteome</keyword>
<keyword evidence="1" id="KW-0812">Transmembrane</keyword>
<proteinExistence type="predicted"/>
<evidence type="ECO:0000313" key="3">
    <source>
        <dbReference type="Proteomes" id="UP000192418"/>
    </source>
</evidence>
<name>A0A1W2DQK3_9BACT</name>